<evidence type="ECO:0000256" key="1">
    <source>
        <dbReference type="ARBA" id="ARBA00010928"/>
    </source>
</evidence>
<accession>A0A927H0S0</accession>
<dbReference type="Proteomes" id="UP000639396">
    <property type="component" value="Unassembled WGS sequence"/>
</dbReference>
<dbReference type="PANTHER" id="PTHR43377:SF2">
    <property type="entry name" value="BINDING ROSSMANN FOLD OXIDOREDUCTASE, PUTATIVE (AFU_ORTHOLOGUE AFUA_4G00560)-RELATED"/>
    <property type="match status" value="1"/>
</dbReference>
<dbReference type="PANTHER" id="PTHR43377">
    <property type="entry name" value="BILIVERDIN REDUCTASE A"/>
    <property type="match status" value="1"/>
</dbReference>
<sequence>MPPYSQSDRSPLVPATRPVQAVIVGAGNRSMLYASYALTHPDELQITAVVDPDPVHRRRAADRFGLQDDRLYASVEELVAGPKLADAAINGTMDSFHVATTIPLLHAGYDVLLEKPIGVSEAEVLELYEASRATGRTVFICHVLRYAPFYAEIRRRIENGDIGEVVAIQTEENVSYHHMATAFVRGKWSNLKAGGSSMLMQKCCHDLDIVSWMKGSVRPVRVSSFGSLYQFRSDKAPEGAGTRCLADCPIESKCAYSAGSMYIEKKLWSPYVWAGLPHGNSAADEQKIESLRTDNPYGRCVWRSDNDVVDHQSVIIEFEDGSTASHSLTGGTSKPCRTIHITGTKGEIVGTMEEGSFKIRHPDRDGASTYQEELVELKVSADMHGGGDMRLVTDFIRTLRGEEPSISSTSLDRSIYGHQIGFSADRARLENRVVEIRELSRELTAGRLEASGL</sequence>
<comment type="similarity">
    <text evidence="1">Belongs to the Gfo/Idh/MocA family.</text>
</comment>
<dbReference type="InterPro" id="IPR036291">
    <property type="entry name" value="NAD(P)-bd_dom_sf"/>
</dbReference>
<dbReference type="EMBL" id="JACXJA010000020">
    <property type="protein sequence ID" value="MBD2863432.1"/>
    <property type="molecule type" value="Genomic_DNA"/>
</dbReference>
<feature type="domain" description="Gfo/Idh/MocA-like oxidoreductase N-terminal" evidence="2">
    <location>
        <begin position="21"/>
        <end position="140"/>
    </location>
</feature>
<comment type="caution">
    <text evidence="4">The sequence shown here is derived from an EMBL/GenBank/DDBJ whole genome shotgun (WGS) entry which is preliminary data.</text>
</comment>
<proteinExistence type="inferred from homology"/>
<dbReference type="Gene3D" id="3.30.360.10">
    <property type="entry name" value="Dihydrodipicolinate Reductase, domain 2"/>
    <property type="match status" value="1"/>
</dbReference>
<dbReference type="GO" id="GO:0000166">
    <property type="term" value="F:nucleotide binding"/>
    <property type="evidence" value="ECO:0007669"/>
    <property type="project" value="InterPro"/>
</dbReference>
<name>A0A927H0S0_9BACL</name>
<dbReference type="InterPro" id="IPR051450">
    <property type="entry name" value="Gfo/Idh/MocA_Oxidoreductases"/>
</dbReference>
<evidence type="ECO:0000313" key="4">
    <source>
        <dbReference type="EMBL" id="MBD2863432.1"/>
    </source>
</evidence>
<dbReference type="InterPro" id="IPR004104">
    <property type="entry name" value="Gfo/Idh/MocA-like_OxRdtase_C"/>
</dbReference>
<dbReference type="SUPFAM" id="SSF51735">
    <property type="entry name" value="NAD(P)-binding Rossmann-fold domains"/>
    <property type="match status" value="1"/>
</dbReference>
<protein>
    <submittedName>
        <fullName evidence="4">Gfo/Idh/MocA family oxidoreductase</fullName>
    </submittedName>
</protein>
<dbReference type="RefSeq" id="WP_190929067.1">
    <property type="nucleotide sequence ID" value="NZ_JACXJA010000020.1"/>
</dbReference>
<dbReference type="Pfam" id="PF02894">
    <property type="entry name" value="GFO_IDH_MocA_C"/>
    <property type="match status" value="1"/>
</dbReference>
<feature type="domain" description="Gfo/Idh/MocA-like oxidoreductase C-terminal" evidence="3">
    <location>
        <begin position="154"/>
        <end position="406"/>
    </location>
</feature>
<dbReference type="Pfam" id="PF01408">
    <property type="entry name" value="GFO_IDH_MocA"/>
    <property type="match status" value="1"/>
</dbReference>
<evidence type="ECO:0000313" key="5">
    <source>
        <dbReference type="Proteomes" id="UP000639396"/>
    </source>
</evidence>
<dbReference type="SUPFAM" id="SSF55347">
    <property type="entry name" value="Glyceraldehyde-3-phosphate dehydrogenase-like, C-terminal domain"/>
    <property type="match status" value="1"/>
</dbReference>
<keyword evidence="5" id="KW-1185">Reference proteome</keyword>
<organism evidence="4 5">
    <name type="scientific">Paenibacillus oceani</name>
    <dbReference type="NCBI Taxonomy" id="2772510"/>
    <lineage>
        <taxon>Bacteria</taxon>
        <taxon>Bacillati</taxon>
        <taxon>Bacillota</taxon>
        <taxon>Bacilli</taxon>
        <taxon>Bacillales</taxon>
        <taxon>Paenibacillaceae</taxon>
        <taxon>Paenibacillus</taxon>
    </lineage>
</organism>
<reference evidence="4" key="1">
    <citation type="submission" date="2020-09" db="EMBL/GenBank/DDBJ databases">
        <title>A novel bacterium of genus Paenibacillus, isolated from South China Sea.</title>
        <authorList>
            <person name="Huang H."/>
            <person name="Mo K."/>
            <person name="Hu Y."/>
        </authorList>
    </citation>
    <scope>NUCLEOTIDE SEQUENCE</scope>
    <source>
        <strain evidence="4">IB182363</strain>
    </source>
</reference>
<dbReference type="InterPro" id="IPR000683">
    <property type="entry name" value="Gfo/Idh/MocA-like_OxRdtase_N"/>
</dbReference>
<evidence type="ECO:0000259" key="3">
    <source>
        <dbReference type="Pfam" id="PF02894"/>
    </source>
</evidence>
<dbReference type="Gene3D" id="3.40.50.720">
    <property type="entry name" value="NAD(P)-binding Rossmann-like Domain"/>
    <property type="match status" value="1"/>
</dbReference>
<evidence type="ECO:0000259" key="2">
    <source>
        <dbReference type="Pfam" id="PF01408"/>
    </source>
</evidence>
<gene>
    <name evidence="4" type="ORF">IDH45_15675</name>
</gene>
<dbReference type="AlphaFoldDB" id="A0A927H0S0"/>